<feature type="domain" description="Amidohydrolase-related" evidence="1">
    <location>
        <begin position="5"/>
        <end position="269"/>
    </location>
</feature>
<evidence type="ECO:0000259" key="1">
    <source>
        <dbReference type="Pfam" id="PF04909"/>
    </source>
</evidence>
<dbReference type="SUPFAM" id="SSF51556">
    <property type="entry name" value="Metallo-dependent hydrolases"/>
    <property type="match status" value="1"/>
</dbReference>
<organism evidence="2 3">
    <name type="scientific">Cupriavidus lacunae</name>
    <dbReference type="NCBI Taxonomy" id="2666307"/>
    <lineage>
        <taxon>Bacteria</taxon>
        <taxon>Pseudomonadati</taxon>
        <taxon>Pseudomonadota</taxon>
        <taxon>Betaproteobacteria</taxon>
        <taxon>Burkholderiales</taxon>
        <taxon>Burkholderiaceae</taxon>
        <taxon>Cupriavidus</taxon>
    </lineage>
</organism>
<proteinExistence type="predicted"/>
<reference evidence="3" key="1">
    <citation type="submission" date="2018-06" db="EMBL/GenBank/DDBJ databases">
        <authorList>
            <person name="Feng T."/>
            <person name="Jeon C.O."/>
        </authorList>
    </citation>
    <scope>NUCLEOTIDE SEQUENCE [LARGE SCALE GENOMIC DNA]</scope>
    <source>
        <strain evidence="3">S23</strain>
    </source>
</reference>
<dbReference type="GO" id="GO:0016787">
    <property type="term" value="F:hydrolase activity"/>
    <property type="evidence" value="ECO:0007669"/>
    <property type="project" value="UniProtKB-KW"/>
</dbReference>
<keyword evidence="2" id="KW-0378">Hydrolase</keyword>
<dbReference type="InterPro" id="IPR052358">
    <property type="entry name" value="Aro_Compnd_Degr_Hydrolases"/>
</dbReference>
<evidence type="ECO:0000313" key="2">
    <source>
        <dbReference type="EMBL" id="RDK11326.1"/>
    </source>
</evidence>
<evidence type="ECO:0000313" key="3">
    <source>
        <dbReference type="Proteomes" id="UP000255165"/>
    </source>
</evidence>
<dbReference type="InterPro" id="IPR006680">
    <property type="entry name" value="Amidohydro-rel"/>
</dbReference>
<name>A0A370P0B6_9BURK</name>
<dbReference type="PANTHER" id="PTHR35563">
    <property type="entry name" value="BARREL METAL-DEPENDENT HYDROLASE, PUTATIVE (AFU_ORTHOLOGUE AFUA_1G16240)-RELATED"/>
    <property type="match status" value="1"/>
</dbReference>
<comment type="caution">
    <text evidence="2">The sequence shown here is derived from an EMBL/GenBank/DDBJ whole genome shotgun (WGS) entry which is preliminary data.</text>
</comment>
<protein>
    <submittedName>
        <fullName evidence="2">2-pyrone-4,6-dicarboxylate hydrolase</fullName>
    </submittedName>
</protein>
<dbReference type="AlphaFoldDB" id="A0A370P0B6"/>
<dbReference type="InterPro" id="IPR032466">
    <property type="entry name" value="Metal_Hydrolase"/>
</dbReference>
<sequence>MPDACDCHTHVYGSRYPVAAGATLRPADASVNDYRKIQRALGTSRVVVVTPSTYGNDNACTVDALAQFGKNARGVAVVDDSVTEAELRHLHQAGIRGIRFNLTLPAPVQLENLPTLAARIAPLGWHVQLNLPPAWLPDIAGTLAALPVPIVFDHYGHLSPGNPQAEASFRVIAELLSAGKAWVKLSGPYIESREGPPHFADVQPLAARYLALAPERLVWGSDWPHPTQRARTDGCVDDVALLQTFLDWCESADLAHRVLVSNPQTLYGFEHPEQA</sequence>
<dbReference type="Pfam" id="PF04909">
    <property type="entry name" value="Amidohydro_2"/>
    <property type="match status" value="1"/>
</dbReference>
<dbReference type="Proteomes" id="UP000255165">
    <property type="component" value="Unassembled WGS sequence"/>
</dbReference>
<dbReference type="Gene3D" id="3.20.20.140">
    <property type="entry name" value="Metal-dependent hydrolases"/>
    <property type="match status" value="1"/>
</dbReference>
<dbReference type="EMBL" id="QKWJ01000004">
    <property type="protein sequence ID" value="RDK11326.1"/>
    <property type="molecule type" value="Genomic_DNA"/>
</dbReference>
<accession>A0A370P0B6</accession>
<keyword evidence="3" id="KW-1185">Reference proteome</keyword>
<gene>
    <name evidence="2" type="ORF">DN412_05745</name>
</gene>
<dbReference type="PANTHER" id="PTHR35563:SF2">
    <property type="entry name" value="BARREL METAL-DEPENDENT HYDROLASE, PUTATIVE (AFU_ORTHOLOGUE AFUA_1G16240)-RELATED"/>
    <property type="match status" value="1"/>
</dbReference>